<name>A0A9P6LBT0_9AGAM</name>
<reference evidence="12" key="1">
    <citation type="journal article" date="2020" name="Nat. Commun.">
        <title>Large-scale genome sequencing of mycorrhizal fungi provides insights into the early evolution of symbiotic traits.</title>
        <authorList>
            <person name="Miyauchi S."/>
            <person name="Kiss E."/>
            <person name="Kuo A."/>
            <person name="Drula E."/>
            <person name="Kohler A."/>
            <person name="Sanchez-Garcia M."/>
            <person name="Morin E."/>
            <person name="Andreopoulos B."/>
            <person name="Barry K.W."/>
            <person name="Bonito G."/>
            <person name="Buee M."/>
            <person name="Carver A."/>
            <person name="Chen C."/>
            <person name="Cichocki N."/>
            <person name="Clum A."/>
            <person name="Culley D."/>
            <person name="Crous P.W."/>
            <person name="Fauchery L."/>
            <person name="Girlanda M."/>
            <person name="Hayes R.D."/>
            <person name="Keri Z."/>
            <person name="LaButti K."/>
            <person name="Lipzen A."/>
            <person name="Lombard V."/>
            <person name="Magnuson J."/>
            <person name="Maillard F."/>
            <person name="Murat C."/>
            <person name="Nolan M."/>
            <person name="Ohm R.A."/>
            <person name="Pangilinan J."/>
            <person name="Pereira M.F."/>
            <person name="Perotto S."/>
            <person name="Peter M."/>
            <person name="Pfister S."/>
            <person name="Riley R."/>
            <person name="Sitrit Y."/>
            <person name="Stielow J.B."/>
            <person name="Szollosi G."/>
            <person name="Zifcakova L."/>
            <person name="Stursova M."/>
            <person name="Spatafora J.W."/>
            <person name="Tedersoo L."/>
            <person name="Vaario L.M."/>
            <person name="Yamada A."/>
            <person name="Yan M."/>
            <person name="Wang P."/>
            <person name="Xu J."/>
            <person name="Bruns T."/>
            <person name="Baldrian P."/>
            <person name="Vilgalys R."/>
            <person name="Dunand C."/>
            <person name="Henrissat B."/>
            <person name="Grigoriev I.V."/>
            <person name="Hibbett D."/>
            <person name="Nagy L.G."/>
            <person name="Martin F.M."/>
        </authorList>
    </citation>
    <scope>NUCLEOTIDE SEQUENCE</scope>
    <source>
        <strain evidence="12">UH-Tt-Lm1</strain>
    </source>
</reference>
<dbReference type="SUPFAM" id="SSF52540">
    <property type="entry name" value="P-loop containing nucleoside triphosphate hydrolases"/>
    <property type="match status" value="1"/>
</dbReference>
<dbReference type="GO" id="GO:0003723">
    <property type="term" value="F:RNA binding"/>
    <property type="evidence" value="ECO:0007669"/>
    <property type="project" value="UniProtKB-UniRule"/>
</dbReference>
<keyword evidence="8" id="KW-0472">Membrane</keyword>
<evidence type="ECO:0000256" key="4">
    <source>
        <dbReference type="ARBA" id="ARBA00022692"/>
    </source>
</evidence>
<evidence type="ECO:0000313" key="13">
    <source>
        <dbReference type="Proteomes" id="UP000736335"/>
    </source>
</evidence>
<proteinExistence type="inferred from homology"/>
<dbReference type="PANTHER" id="PTHR32198">
    <property type="entry name" value="MITOCHONDRIAL ESCAPE PROTEIN 2"/>
    <property type="match status" value="1"/>
</dbReference>
<dbReference type="Gene3D" id="3.40.50.300">
    <property type="entry name" value="P-loop containing nucleotide triphosphate hydrolases"/>
    <property type="match status" value="1"/>
</dbReference>
<dbReference type="EMBL" id="WIUZ02000001">
    <property type="protein sequence ID" value="KAF9792089.1"/>
    <property type="molecule type" value="Genomic_DNA"/>
</dbReference>
<gene>
    <name evidence="12" type="ORF">BJ322DRAFT_10939</name>
</gene>
<evidence type="ECO:0000313" key="12">
    <source>
        <dbReference type="EMBL" id="KAF9792089.1"/>
    </source>
</evidence>
<evidence type="ECO:0000256" key="7">
    <source>
        <dbReference type="ARBA" id="ARBA00023128"/>
    </source>
</evidence>
<evidence type="ECO:0000256" key="2">
    <source>
        <dbReference type="ARBA" id="ARBA00010320"/>
    </source>
</evidence>
<dbReference type="OrthoDB" id="10267654at2759"/>
<reference evidence="12" key="2">
    <citation type="submission" date="2020-11" db="EMBL/GenBank/DDBJ databases">
        <authorList>
            <consortium name="DOE Joint Genome Institute"/>
            <person name="Kuo A."/>
            <person name="Miyauchi S."/>
            <person name="Kiss E."/>
            <person name="Drula E."/>
            <person name="Kohler A."/>
            <person name="Sanchez-Garcia M."/>
            <person name="Andreopoulos B."/>
            <person name="Barry K.W."/>
            <person name="Bonito G."/>
            <person name="Buee M."/>
            <person name="Carver A."/>
            <person name="Chen C."/>
            <person name="Cichocki N."/>
            <person name="Clum A."/>
            <person name="Culley D."/>
            <person name="Crous P.W."/>
            <person name="Fauchery L."/>
            <person name="Girlanda M."/>
            <person name="Hayes R."/>
            <person name="Keri Z."/>
            <person name="Labutti K."/>
            <person name="Lipzen A."/>
            <person name="Lombard V."/>
            <person name="Magnuson J."/>
            <person name="Maillard F."/>
            <person name="Morin E."/>
            <person name="Murat C."/>
            <person name="Nolan M."/>
            <person name="Ohm R."/>
            <person name="Pangilinan J."/>
            <person name="Pereira M."/>
            <person name="Perotto S."/>
            <person name="Peter M."/>
            <person name="Riley R."/>
            <person name="Sitrit Y."/>
            <person name="Stielow B."/>
            <person name="Szollosi G."/>
            <person name="Zifcakova L."/>
            <person name="Stursova M."/>
            <person name="Spatafora J.W."/>
            <person name="Tedersoo L."/>
            <person name="Vaario L.-M."/>
            <person name="Yamada A."/>
            <person name="Yan M."/>
            <person name="Wang P."/>
            <person name="Xu J."/>
            <person name="Bruns T."/>
            <person name="Baldrian P."/>
            <person name="Vilgalys R."/>
            <person name="Henrissat B."/>
            <person name="Grigoriev I.V."/>
            <person name="Hibbett D."/>
            <person name="Nagy L.G."/>
            <person name="Martin F.M."/>
        </authorList>
    </citation>
    <scope>NUCLEOTIDE SEQUENCE</scope>
    <source>
        <strain evidence="12">UH-Tt-Lm1</strain>
    </source>
</reference>
<accession>A0A9P6LBT0</accession>
<keyword evidence="7 10" id="KW-0496">Mitochondrion</keyword>
<keyword evidence="10" id="KW-0694">RNA-binding</keyword>
<evidence type="ECO:0000256" key="1">
    <source>
        <dbReference type="ARBA" id="ARBA00004434"/>
    </source>
</evidence>
<comment type="function">
    <text evidence="9 10">Plays a role in maintaining the mitochondrial genome and in controlling the mtDNA escape. Involved in the regulation of mtDNA nucleotide structure and number. May have a dispensable role in early maturation of pre-rRNA.</text>
</comment>
<dbReference type="GO" id="GO:0006397">
    <property type="term" value="P:mRNA processing"/>
    <property type="evidence" value="ECO:0007669"/>
    <property type="project" value="UniProtKB-UniRule"/>
</dbReference>
<dbReference type="GO" id="GO:0005743">
    <property type="term" value="C:mitochondrial inner membrane"/>
    <property type="evidence" value="ECO:0007669"/>
    <property type="project" value="UniProtKB-SubCell"/>
</dbReference>
<feature type="domain" description="Mitochondrial escape protein 2 C-terminal" evidence="11">
    <location>
        <begin position="344"/>
        <end position="820"/>
    </location>
</feature>
<dbReference type="InterPro" id="IPR027417">
    <property type="entry name" value="P-loop_NTPase"/>
</dbReference>
<dbReference type="Proteomes" id="UP000736335">
    <property type="component" value="Unassembled WGS sequence"/>
</dbReference>
<dbReference type="SUPFAM" id="SSF54928">
    <property type="entry name" value="RNA-binding domain, RBD"/>
    <property type="match status" value="1"/>
</dbReference>
<dbReference type="AlphaFoldDB" id="A0A9P6LBT0"/>
<evidence type="ECO:0000256" key="10">
    <source>
        <dbReference type="RuleBase" id="RU367108"/>
    </source>
</evidence>
<dbReference type="Pfam" id="PF10443">
    <property type="entry name" value="RNA12"/>
    <property type="match status" value="1"/>
</dbReference>
<organism evidence="12 13">
    <name type="scientific">Thelephora terrestris</name>
    <dbReference type="NCBI Taxonomy" id="56493"/>
    <lineage>
        <taxon>Eukaryota</taxon>
        <taxon>Fungi</taxon>
        <taxon>Dikarya</taxon>
        <taxon>Basidiomycota</taxon>
        <taxon>Agaricomycotina</taxon>
        <taxon>Agaricomycetes</taxon>
        <taxon>Thelephorales</taxon>
        <taxon>Thelephoraceae</taxon>
        <taxon>Thelephora</taxon>
    </lineage>
</organism>
<keyword evidence="13" id="KW-1185">Reference proteome</keyword>
<evidence type="ECO:0000256" key="6">
    <source>
        <dbReference type="ARBA" id="ARBA00022989"/>
    </source>
</evidence>
<evidence type="ECO:0000256" key="8">
    <source>
        <dbReference type="ARBA" id="ARBA00023136"/>
    </source>
</evidence>
<evidence type="ECO:0000256" key="9">
    <source>
        <dbReference type="ARBA" id="ARBA00025276"/>
    </source>
</evidence>
<dbReference type="InterPro" id="IPR018850">
    <property type="entry name" value="Mt_escape_2_C"/>
</dbReference>
<evidence type="ECO:0000256" key="5">
    <source>
        <dbReference type="ARBA" id="ARBA00022792"/>
    </source>
</evidence>
<comment type="caution">
    <text evidence="12">The sequence shown here is derived from an EMBL/GenBank/DDBJ whole genome shotgun (WGS) entry which is preliminary data.</text>
</comment>
<dbReference type="PANTHER" id="PTHR32198:SF2">
    <property type="entry name" value="MITOCHONDRIAL ESCAPE PROTEIN 2"/>
    <property type="match status" value="1"/>
</dbReference>
<comment type="subcellular location">
    <subcellularLocation>
        <location evidence="1 10">Mitochondrion inner membrane</location>
        <topology evidence="1 10">Single-pass membrane protein</topology>
    </subcellularLocation>
</comment>
<evidence type="ECO:0000256" key="3">
    <source>
        <dbReference type="ARBA" id="ARBA00020222"/>
    </source>
</evidence>
<dbReference type="InterPro" id="IPR035979">
    <property type="entry name" value="RBD_domain_sf"/>
</dbReference>
<protein>
    <recommendedName>
        <fullName evidence="3 10">Mitochondrial escape protein 2</fullName>
    </recommendedName>
</protein>
<keyword evidence="5 10" id="KW-0999">Mitochondrion inner membrane</keyword>
<evidence type="ECO:0000259" key="11">
    <source>
        <dbReference type="Pfam" id="PF10443"/>
    </source>
</evidence>
<comment type="similarity">
    <text evidence="2 10">Belongs to the YME2 family.</text>
</comment>
<sequence length="871" mass="96685">MKAVVRTSALLNRNHWRSFATTSARRIDASSPAAFTVTESAGTVNTVSPPNLKEGWLYIDSVFPIRIGMWDIRSWIGILREDHLTQAIRSMLSNSGVPNFNLVALEPQLKEGGLFVRYRYQDFDSEGTAASAIEEQLRTSLVDQGGIPSWANLDRSDVWAVKGTPWREDLQRFPTPVLKVSFDGPDIPEEQLWGLFRPFGRIVELSPPTSGSPGTLRSVNVLFRTMRSATIAKNVMHNHSFTMNGATTKLKTGYAQLIRAHVVRDWITGHPKIVLPIAVFLLGSLTYAIFDPIRVWMVQAKILNWFDWEEYSLFRWLKDNTPSLSSGNQGTLRLSNVAEVWKDRTEAQENIEKYLTEYPPCAITFIHGPQGSGKTALVTEALTSLGKRSLLLDCGPIMRLKDSDTKMVSALAQQTGYWPVFTFFNSMSNMIDLASVGLIGQKAGLSVSLTDQLKQILDVVGRSLGKVHEYHEKQVKDEAKREESLQQQRERLKKIQRGEWHDGRLDCVAGNGVMSELGIGDEKFGPDDSEAGVEGAETWDAATDAETKPNGDLDSMKGLPVVVIRGFEDSVGGKSELLDVVAQWATGLVDNKIAHVIVLSDNRENAKRLAKANHSRSLNTVALSDADADTALAFVQQKLKEAKLDIELTSNATASIGRLGGRASDLDNLIYKVRNGSTIADAMEDIIVRDVGELRKSAFGDDAEDAKDLPWTRAQAWSLMKRLAREEEIPYHDTLMNFPFKGDEAALRNMEHAELITISTHNGRPSTIRPGKPVYKCVFERVVGDAVFGATQDIDYNKQLITASESTIKACEEELLRLSEIGEYTRSSVFGTDRAVSMRTRYLLNAMGEASAKIESLERANAKLKKLLVNH</sequence>
<keyword evidence="6" id="KW-1133">Transmembrane helix</keyword>
<keyword evidence="10" id="KW-0507">mRNA processing</keyword>
<keyword evidence="4" id="KW-0812">Transmembrane</keyword>
<dbReference type="InterPro" id="IPR039627">
    <property type="entry name" value="Yme2_C"/>
</dbReference>